<dbReference type="InterPro" id="IPR051202">
    <property type="entry name" value="Peptidase_C40"/>
</dbReference>
<dbReference type="Gene3D" id="3.90.1720.10">
    <property type="entry name" value="endopeptidase domain like (from Nostoc punctiforme)"/>
    <property type="match status" value="1"/>
</dbReference>
<accession>A0A1I4E6U9</accession>
<keyword evidence="7" id="KW-1185">Reference proteome</keyword>
<evidence type="ECO:0000256" key="1">
    <source>
        <dbReference type="ARBA" id="ARBA00007074"/>
    </source>
</evidence>
<dbReference type="PANTHER" id="PTHR47053:SF3">
    <property type="entry name" value="GAMMA-D-GLUTAMYL-L-LYSINE DIPEPTIDYL-PEPTIDASE"/>
    <property type="match status" value="1"/>
</dbReference>
<protein>
    <submittedName>
        <fullName evidence="6">NlpC/P60 family protein</fullName>
    </submittedName>
</protein>
<dbReference type="EMBL" id="FORT01000028">
    <property type="protein sequence ID" value="SFK99901.1"/>
    <property type="molecule type" value="Genomic_DNA"/>
</dbReference>
<reference evidence="7" key="1">
    <citation type="submission" date="2016-10" db="EMBL/GenBank/DDBJ databases">
        <authorList>
            <person name="Varghese N."/>
            <person name="Submissions S."/>
        </authorList>
    </citation>
    <scope>NUCLEOTIDE SEQUENCE [LARGE SCALE GENOMIC DNA]</scope>
    <source>
        <strain evidence="7">OK042</strain>
    </source>
</reference>
<dbReference type="InterPro" id="IPR000064">
    <property type="entry name" value="NLP_P60_dom"/>
</dbReference>
<keyword evidence="3" id="KW-0378">Hydrolase</keyword>
<dbReference type="Pfam" id="PF00877">
    <property type="entry name" value="NLPC_P60"/>
    <property type="match status" value="1"/>
</dbReference>
<evidence type="ECO:0000259" key="5">
    <source>
        <dbReference type="PROSITE" id="PS51935"/>
    </source>
</evidence>
<evidence type="ECO:0000256" key="3">
    <source>
        <dbReference type="ARBA" id="ARBA00022801"/>
    </source>
</evidence>
<evidence type="ECO:0000313" key="6">
    <source>
        <dbReference type="EMBL" id="SFK99901.1"/>
    </source>
</evidence>
<proteinExistence type="inferred from homology"/>
<name>A0A1I4E6U9_9BACL</name>
<dbReference type="Pfam" id="PF23795">
    <property type="entry name" value="SH3_YKFC_2nd"/>
    <property type="match status" value="1"/>
</dbReference>
<dbReference type="Proteomes" id="UP000198915">
    <property type="component" value="Unassembled WGS sequence"/>
</dbReference>
<keyword evidence="4" id="KW-0788">Thiol protease</keyword>
<dbReference type="InterPro" id="IPR038765">
    <property type="entry name" value="Papain-like_cys_pep_sf"/>
</dbReference>
<gene>
    <name evidence="6" type="ORF">SAMN05518846_12814</name>
</gene>
<dbReference type="GO" id="GO:0006508">
    <property type="term" value="P:proteolysis"/>
    <property type="evidence" value="ECO:0007669"/>
    <property type="project" value="UniProtKB-KW"/>
</dbReference>
<dbReference type="Gene3D" id="2.30.30.40">
    <property type="entry name" value="SH3 Domains"/>
    <property type="match status" value="2"/>
</dbReference>
<organism evidence="6 7">
    <name type="scientific">Brevibacillus centrosporus</name>
    <dbReference type="NCBI Taxonomy" id="54910"/>
    <lineage>
        <taxon>Bacteria</taxon>
        <taxon>Bacillati</taxon>
        <taxon>Bacillota</taxon>
        <taxon>Bacilli</taxon>
        <taxon>Bacillales</taxon>
        <taxon>Paenibacillaceae</taxon>
        <taxon>Brevibacillus</taxon>
    </lineage>
</organism>
<dbReference type="AlphaFoldDB" id="A0A1I4E6U9"/>
<keyword evidence="2" id="KW-0645">Protease</keyword>
<evidence type="ECO:0000256" key="4">
    <source>
        <dbReference type="ARBA" id="ARBA00022807"/>
    </source>
</evidence>
<dbReference type="STRING" id="1884381.SAMN05518846_12814"/>
<evidence type="ECO:0000256" key="2">
    <source>
        <dbReference type="ARBA" id="ARBA00022670"/>
    </source>
</evidence>
<evidence type="ECO:0000313" key="7">
    <source>
        <dbReference type="Proteomes" id="UP000198915"/>
    </source>
</evidence>
<comment type="similarity">
    <text evidence="1">Belongs to the peptidase C40 family.</text>
</comment>
<feature type="domain" description="NlpC/P60" evidence="5">
    <location>
        <begin position="173"/>
        <end position="298"/>
    </location>
</feature>
<sequence>MEISYVNVAVSNLWSSIDSVLEVDFVALSTQVDIRAWFSQLPIQNKYTASRVSSQLLYGEPVIIDKKRGTWFKVHAPNQYTKKSSKGYPGWIPSRHLSFNSDYHQLFSSGPLAYVITATTYLEMEDGFSLELSFMTKLPYLRTELDHVIVLTPSGKEGRIAKSDVKLNLKTEASNDMNLLSVSMQFLKTPFIGGGASSFGFDCSGLMFRLFESRGIAIPRDVGDQKSCGEDVPLKEIEVGDLLFFCIDQLDKERVSHVGLYLGSGNFISSRRTGLPIRISSISEEFYATSFWGAKRYSEKEKFDLMY</sequence>
<dbReference type="RefSeq" id="WP_092277271.1">
    <property type="nucleotide sequence ID" value="NZ_FORT01000028.1"/>
</dbReference>
<dbReference type="PROSITE" id="PS51935">
    <property type="entry name" value="NLPC_P60"/>
    <property type="match status" value="1"/>
</dbReference>
<dbReference type="GO" id="GO:0008234">
    <property type="term" value="F:cysteine-type peptidase activity"/>
    <property type="evidence" value="ECO:0007669"/>
    <property type="project" value="UniProtKB-KW"/>
</dbReference>
<dbReference type="PANTHER" id="PTHR47053">
    <property type="entry name" value="MUREIN DD-ENDOPEPTIDASE MEPH-RELATED"/>
    <property type="match status" value="1"/>
</dbReference>
<dbReference type="InterPro" id="IPR057812">
    <property type="entry name" value="SH3_YKFC_2nd"/>
</dbReference>
<dbReference type="SUPFAM" id="SSF54001">
    <property type="entry name" value="Cysteine proteinases"/>
    <property type="match status" value="1"/>
</dbReference>